<evidence type="ECO:0000313" key="1">
    <source>
        <dbReference type="EMBL" id="OSS48892.1"/>
    </source>
</evidence>
<protein>
    <submittedName>
        <fullName evidence="1">Uncharacterized protein</fullName>
    </submittedName>
</protein>
<dbReference type="EMBL" id="KZ107845">
    <property type="protein sequence ID" value="OSS48892.1"/>
    <property type="molecule type" value="Genomic_DNA"/>
</dbReference>
<dbReference type="AlphaFoldDB" id="A0A1Y2LYV0"/>
<accession>A0A1Y2LYV0</accession>
<dbReference type="Proteomes" id="UP000193240">
    <property type="component" value="Unassembled WGS sequence"/>
</dbReference>
<dbReference type="InParanoid" id="A0A1Y2LYV0"/>
<keyword evidence="2" id="KW-1185">Reference proteome</keyword>
<name>A0A1Y2LYV0_EPING</name>
<evidence type="ECO:0000313" key="2">
    <source>
        <dbReference type="Proteomes" id="UP000193240"/>
    </source>
</evidence>
<gene>
    <name evidence="1" type="ORF">B5807_06794</name>
</gene>
<reference evidence="1 2" key="1">
    <citation type="journal article" date="2017" name="Genome Announc.">
        <title>Genome sequence of the saprophytic ascomycete Epicoccum nigrum ICMP 19927 strain isolated from New Zealand.</title>
        <authorList>
            <person name="Fokin M."/>
            <person name="Fleetwood D."/>
            <person name="Weir B.S."/>
            <person name="Villas-Boas S.G."/>
        </authorList>
    </citation>
    <scope>NUCLEOTIDE SEQUENCE [LARGE SCALE GENOMIC DNA]</scope>
    <source>
        <strain evidence="1 2">ICMP 19927</strain>
    </source>
</reference>
<sequence length="107" mass="12089">MPCYTWPEIEALALIGLPHRSAMRHNPDLAFENKLIVRNNGSFAEVDALPVGYVGRQDREDRVYIVHLDDRGVGFYHGKQGEVLRSTRTFDNVAVQFGHTGPDLHLC</sequence>
<proteinExistence type="predicted"/>
<organism evidence="1 2">
    <name type="scientific">Epicoccum nigrum</name>
    <name type="common">Soil fungus</name>
    <name type="synonym">Epicoccum purpurascens</name>
    <dbReference type="NCBI Taxonomy" id="105696"/>
    <lineage>
        <taxon>Eukaryota</taxon>
        <taxon>Fungi</taxon>
        <taxon>Dikarya</taxon>
        <taxon>Ascomycota</taxon>
        <taxon>Pezizomycotina</taxon>
        <taxon>Dothideomycetes</taxon>
        <taxon>Pleosporomycetidae</taxon>
        <taxon>Pleosporales</taxon>
        <taxon>Pleosporineae</taxon>
        <taxon>Didymellaceae</taxon>
        <taxon>Epicoccum</taxon>
    </lineage>
</organism>